<dbReference type="SMART" id="SM00342">
    <property type="entry name" value="HTH_ARAC"/>
    <property type="match status" value="1"/>
</dbReference>
<dbReference type="PROSITE" id="PS50110">
    <property type="entry name" value="RESPONSE_REGULATORY"/>
    <property type="match status" value="1"/>
</dbReference>
<dbReference type="InterPro" id="IPR018062">
    <property type="entry name" value="HTH_AraC-typ_CS"/>
</dbReference>
<sequence length="529" mass="61057">MKAKYRVLAADDELWSRENIRRMLPWEDYSIEFLEPACDGEEVLERIPKEKPDILITDINMPFLSGLELLDRIKEEYPDIITLAVSGYDDFQKVKGVFMSGGIDYLLKPVSREQLVDSLSKALKTLEERETEKAVKEDSRLRETYVSSFLEDDEFSSLLNGKLFRPGKEFHVPSTKVFSEMSTILVKFHDVEILKQSYEKDVLRMSYDLKEKLRKIVGNERTIVFNYTDKVNEFVIELNATPTRLHFIADRILEAFPVEKQGPITIVLHDKATSLDDIAAVYREMIANLVTRPFGRDHSTVVCTGSRKALAFNDRYTSRIESLLNDSLGKGDIGRAKTILMETAGLEKCDEQKWSLFEVTQFTTGALNTIADSDKNSDERAYEEVQDAINYGLRSLNKEIITDNMELALSIAQGESANENNSISSQVENIRDYIETHYMEHLSLSGLAEQFFVEPTYLSRKFSQKYNETITTYITRCRMDRAKKLMEDEKNKLEAISFEVGYDDYNYFSRVFRRLEGISPSEYRKKNVK</sequence>
<dbReference type="InterPro" id="IPR009057">
    <property type="entry name" value="Homeodomain-like_sf"/>
</dbReference>
<keyword evidence="4" id="KW-0804">Transcription</keyword>
<dbReference type="PRINTS" id="PR00032">
    <property type="entry name" value="HTHARAC"/>
</dbReference>
<dbReference type="PANTHER" id="PTHR43280:SF28">
    <property type="entry name" value="HTH-TYPE TRANSCRIPTIONAL ACTIVATOR RHAS"/>
    <property type="match status" value="1"/>
</dbReference>
<evidence type="ECO:0000256" key="1">
    <source>
        <dbReference type="ARBA" id="ARBA00018672"/>
    </source>
</evidence>
<feature type="domain" description="Response regulatory" evidence="8">
    <location>
        <begin position="6"/>
        <end position="123"/>
    </location>
</feature>
<dbReference type="InterPro" id="IPR001789">
    <property type="entry name" value="Sig_transdc_resp-reg_receiver"/>
</dbReference>
<proteinExistence type="predicted"/>
<evidence type="ECO:0000256" key="2">
    <source>
        <dbReference type="ARBA" id="ARBA00023015"/>
    </source>
</evidence>
<dbReference type="Gene3D" id="1.10.10.60">
    <property type="entry name" value="Homeodomain-like"/>
    <property type="match status" value="2"/>
</dbReference>
<dbReference type="SMART" id="SM00448">
    <property type="entry name" value="REC"/>
    <property type="match status" value="1"/>
</dbReference>
<dbReference type="Pfam" id="PF12833">
    <property type="entry name" value="HTH_18"/>
    <property type="match status" value="1"/>
</dbReference>
<keyword evidence="2" id="KW-0805">Transcription regulation</keyword>
<evidence type="ECO:0000313" key="9">
    <source>
        <dbReference type="EMBL" id="SCY47822.1"/>
    </source>
</evidence>
<dbReference type="PROSITE" id="PS00041">
    <property type="entry name" value="HTH_ARAC_FAMILY_1"/>
    <property type="match status" value="1"/>
</dbReference>
<dbReference type="Pfam" id="PF00072">
    <property type="entry name" value="Response_reg"/>
    <property type="match status" value="1"/>
</dbReference>
<organism evidence="9 10">
    <name type="scientific">Butyrivibrio hungatei</name>
    <dbReference type="NCBI Taxonomy" id="185008"/>
    <lineage>
        <taxon>Bacteria</taxon>
        <taxon>Bacillati</taxon>
        <taxon>Bacillota</taxon>
        <taxon>Clostridia</taxon>
        <taxon>Lachnospirales</taxon>
        <taxon>Lachnospiraceae</taxon>
        <taxon>Butyrivibrio</taxon>
    </lineage>
</organism>
<keyword evidence="6" id="KW-0597">Phosphoprotein</keyword>
<dbReference type="PROSITE" id="PS01124">
    <property type="entry name" value="HTH_ARAC_FAMILY_2"/>
    <property type="match status" value="1"/>
</dbReference>
<gene>
    <name evidence="9" type="ORF">SAMN02910451_02761</name>
</gene>
<dbReference type="GO" id="GO:0043565">
    <property type="term" value="F:sequence-specific DNA binding"/>
    <property type="evidence" value="ECO:0007669"/>
    <property type="project" value="InterPro"/>
</dbReference>
<name>A0A1G5G8D9_9FIRM</name>
<feature type="domain" description="HTH araC/xylS-type" evidence="7">
    <location>
        <begin position="428"/>
        <end position="526"/>
    </location>
</feature>
<dbReference type="Gene3D" id="3.40.50.2300">
    <property type="match status" value="1"/>
</dbReference>
<keyword evidence="10" id="KW-1185">Reference proteome</keyword>
<evidence type="ECO:0000256" key="3">
    <source>
        <dbReference type="ARBA" id="ARBA00023125"/>
    </source>
</evidence>
<dbReference type="OrthoDB" id="159632at2"/>
<keyword evidence="3 9" id="KW-0238">DNA-binding</keyword>
<dbReference type="CDD" id="cd17536">
    <property type="entry name" value="REC_YesN-like"/>
    <property type="match status" value="1"/>
</dbReference>
<dbReference type="InterPro" id="IPR020449">
    <property type="entry name" value="Tscrpt_reg_AraC-type_HTH"/>
</dbReference>
<dbReference type="PANTHER" id="PTHR43280">
    <property type="entry name" value="ARAC-FAMILY TRANSCRIPTIONAL REGULATOR"/>
    <property type="match status" value="1"/>
</dbReference>
<dbReference type="GO" id="GO:0000160">
    <property type="term" value="P:phosphorelay signal transduction system"/>
    <property type="evidence" value="ECO:0007669"/>
    <property type="project" value="InterPro"/>
</dbReference>
<accession>A0A1G5G8D9</accession>
<dbReference type="SUPFAM" id="SSF52172">
    <property type="entry name" value="CheY-like"/>
    <property type="match status" value="1"/>
</dbReference>
<evidence type="ECO:0000259" key="8">
    <source>
        <dbReference type="PROSITE" id="PS50110"/>
    </source>
</evidence>
<dbReference type="Proteomes" id="UP000183047">
    <property type="component" value="Unassembled WGS sequence"/>
</dbReference>
<dbReference type="EMBL" id="FMUR01000019">
    <property type="protein sequence ID" value="SCY47822.1"/>
    <property type="molecule type" value="Genomic_DNA"/>
</dbReference>
<evidence type="ECO:0000259" key="7">
    <source>
        <dbReference type="PROSITE" id="PS01124"/>
    </source>
</evidence>
<feature type="modified residue" description="4-aspartylphosphate" evidence="6">
    <location>
        <position position="58"/>
    </location>
</feature>
<reference evidence="10" key="1">
    <citation type="submission" date="2016-10" db="EMBL/GenBank/DDBJ databases">
        <authorList>
            <person name="Varghese N."/>
            <person name="Submissions S."/>
        </authorList>
    </citation>
    <scope>NUCLEOTIDE SEQUENCE [LARGE SCALE GENOMIC DNA]</scope>
    <source>
        <strain evidence="10">XBD2006</strain>
    </source>
</reference>
<evidence type="ECO:0000256" key="4">
    <source>
        <dbReference type="ARBA" id="ARBA00023163"/>
    </source>
</evidence>
<evidence type="ECO:0000256" key="5">
    <source>
        <dbReference type="ARBA" id="ARBA00024867"/>
    </source>
</evidence>
<protein>
    <recommendedName>
        <fullName evidence="1">Stage 0 sporulation protein A homolog</fullName>
    </recommendedName>
</protein>
<dbReference type="AlphaFoldDB" id="A0A1G5G8D9"/>
<dbReference type="InterPro" id="IPR018060">
    <property type="entry name" value="HTH_AraC"/>
</dbReference>
<dbReference type="RefSeq" id="WP_074463171.1">
    <property type="nucleotide sequence ID" value="NZ_FMUR01000019.1"/>
</dbReference>
<comment type="function">
    <text evidence="5">May play the central regulatory role in sporulation. It may be an element of the effector pathway responsible for the activation of sporulation genes in response to nutritional stress. Spo0A may act in concert with spo0H (a sigma factor) to control the expression of some genes that are critical to the sporulation process.</text>
</comment>
<dbReference type="GO" id="GO:0003700">
    <property type="term" value="F:DNA-binding transcription factor activity"/>
    <property type="evidence" value="ECO:0007669"/>
    <property type="project" value="InterPro"/>
</dbReference>
<dbReference type="SUPFAM" id="SSF46689">
    <property type="entry name" value="Homeodomain-like"/>
    <property type="match status" value="2"/>
</dbReference>
<evidence type="ECO:0000313" key="10">
    <source>
        <dbReference type="Proteomes" id="UP000183047"/>
    </source>
</evidence>
<dbReference type="InterPro" id="IPR011006">
    <property type="entry name" value="CheY-like_superfamily"/>
</dbReference>
<evidence type="ECO:0000256" key="6">
    <source>
        <dbReference type="PROSITE-ProRule" id="PRU00169"/>
    </source>
</evidence>